<comment type="caution">
    <text evidence="1">The sequence shown here is derived from an EMBL/GenBank/DDBJ whole genome shotgun (WGS) entry which is preliminary data.</text>
</comment>
<dbReference type="Proteomes" id="UP001431209">
    <property type="component" value="Unassembled WGS sequence"/>
</dbReference>
<dbReference type="EMBL" id="JAOPGA020000066">
    <property type="protein sequence ID" value="KAL0476617.1"/>
    <property type="molecule type" value="Genomic_DNA"/>
</dbReference>
<evidence type="ECO:0000313" key="2">
    <source>
        <dbReference type="Proteomes" id="UP001431209"/>
    </source>
</evidence>
<name>A0AAW2YKQ5_9EUKA</name>
<reference evidence="1 2" key="1">
    <citation type="submission" date="2024-03" db="EMBL/GenBank/DDBJ databases">
        <title>The Acrasis kona genome and developmental transcriptomes reveal deep origins of eukaryotic multicellular pathways.</title>
        <authorList>
            <person name="Sheikh S."/>
            <person name="Fu C.-J."/>
            <person name="Brown M.W."/>
            <person name="Baldauf S.L."/>
        </authorList>
    </citation>
    <scope>NUCLEOTIDE SEQUENCE [LARGE SCALE GENOMIC DNA]</scope>
    <source>
        <strain evidence="1 2">ATCC MYA-3509</strain>
    </source>
</reference>
<dbReference type="AlphaFoldDB" id="A0AAW2YKQ5"/>
<evidence type="ECO:0000313" key="1">
    <source>
        <dbReference type="EMBL" id="KAL0476617.1"/>
    </source>
</evidence>
<organism evidence="1 2">
    <name type="scientific">Acrasis kona</name>
    <dbReference type="NCBI Taxonomy" id="1008807"/>
    <lineage>
        <taxon>Eukaryota</taxon>
        <taxon>Discoba</taxon>
        <taxon>Heterolobosea</taxon>
        <taxon>Tetramitia</taxon>
        <taxon>Eutetramitia</taxon>
        <taxon>Acrasidae</taxon>
        <taxon>Acrasis</taxon>
    </lineage>
</organism>
<gene>
    <name evidence="1" type="ORF">AKO1_006238</name>
</gene>
<sequence length="249" mass="28108">MAGLFEIPSSHLSVVLNYNNQTFELAKLNAFYRCLSYQKKHCTIDVIYMVCLRLMGCIYCGHSLTSLGKNCIGLDRISSDSGYCLNNVLPCCPGCNVRRRWISFGTMWRCMYNFTRYCSSHGLVASTIGLHQIQRAVHDMSKVVPYVSQEWRYCGFDRSTTVRLPANFSRHHVSLHGYVLPSAIHRMGLTEEYNRLNPDAPLLAPTTPSGISKRWLQAESPHACEQVYYTQLLGTPIVDKLFHVGGATA</sequence>
<accession>A0AAW2YKQ5</accession>
<keyword evidence="2" id="KW-1185">Reference proteome</keyword>
<protein>
    <submittedName>
        <fullName evidence="1">Uncharacterized protein</fullName>
    </submittedName>
</protein>
<proteinExistence type="predicted"/>